<evidence type="ECO:0000256" key="2">
    <source>
        <dbReference type="ARBA" id="ARBA00023125"/>
    </source>
</evidence>
<dbReference type="PROSITE" id="PS50949">
    <property type="entry name" value="HTH_GNTR"/>
    <property type="match status" value="1"/>
</dbReference>
<evidence type="ECO:0000259" key="4">
    <source>
        <dbReference type="PROSITE" id="PS50949"/>
    </source>
</evidence>
<name>A0A1M5U817_9BACT</name>
<accession>A0A1M5U817</accession>
<dbReference type="CDD" id="cd07377">
    <property type="entry name" value="WHTH_GntR"/>
    <property type="match status" value="1"/>
</dbReference>
<dbReference type="EMBL" id="FQXS01000004">
    <property type="protein sequence ID" value="SHH58833.1"/>
    <property type="molecule type" value="Genomic_DNA"/>
</dbReference>
<dbReference type="Gene3D" id="1.20.120.530">
    <property type="entry name" value="GntR ligand-binding domain-like"/>
    <property type="match status" value="1"/>
</dbReference>
<keyword evidence="2 5" id="KW-0238">DNA-binding</keyword>
<dbReference type="PANTHER" id="PTHR43537">
    <property type="entry name" value="TRANSCRIPTIONAL REGULATOR, GNTR FAMILY"/>
    <property type="match status" value="1"/>
</dbReference>
<dbReference type="InterPro" id="IPR036388">
    <property type="entry name" value="WH-like_DNA-bd_sf"/>
</dbReference>
<dbReference type="Proteomes" id="UP000184139">
    <property type="component" value="Unassembled WGS sequence"/>
</dbReference>
<organism evidence="5 6">
    <name type="scientific">Desulfofustis glycolicus DSM 9705</name>
    <dbReference type="NCBI Taxonomy" id="1121409"/>
    <lineage>
        <taxon>Bacteria</taxon>
        <taxon>Pseudomonadati</taxon>
        <taxon>Thermodesulfobacteriota</taxon>
        <taxon>Desulfobulbia</taxon>
        <taxon>Desulfobulbales</taxon>
        <taxon>Desulfocapsaceae</taxon>
        <taxon>Desulfofustis</taxon>
    </lineage>
</organism>
<dbReference type="AlphaFoldDB" id="A0A1M5U817"/>
<sequence>MPINTMNIGKAATPAGSNKRIKGERQKLVYQSLRKEIQTLALRPGEALDETTLARKFNTSRSPVREALIKLAGDGLVVMLPNRSTLVASFDLLLLPKYLDALSLLQRSTHHLAALNRREDHLAAIKEAQSIFLSSVGEQSATAAIEANLKFHLAISEASGNPYLTHAYKRLLNEGIRMQHMHIEYLGWTPDEPGVMEHQAMIETIQARDPNAAEQLARSHAEQFDHKFIRFLSHRLSEHIQINSYADRKTADAPPK</sequence>
<keyword evidence="1" id="KW-0805">Transcription regulation</keyword>
<dbReference type="PANTHER" id="PTHR43537:SF45">
    <property type="entry name" value="GNTR FAMILY REGULATORY PROTEIN"/>
    <property type="match status" value="1"/>
</dbReference>
<dbReference type="InterPro" id="IPR011711">
    <property type="entry name" value="GntR_C"/>
</dbReference>
<dbReference type="SMART" id="SM00345">
    <property type="entry name" value="HTH_GNTR"/>
    <property type="match status" value="1"/>
</dbReference>
<dbReference type="SMART" id="SM00895">
    <property type="entry name" value="FCD"/>
    <property type="match status" value="1"/>
</dbReference>
<keyword evidence="3" id="KW-0804">Transcription</keyword>
<dbReference type="InterPro" id="IPR000524">
    <property type="entry name" value="Tscrpt_reg_HTH_GntR"/>
</dbReference>
<keyword evidence="6" id="KW-1185">Reference proteome</keyword>
<evidence type="ECO:0000256" key="3">
    <source>
        <dbReference type="ARBA" id="ARBA00023163"/>
    </source>
</evidence>
<dbReference type="GO" id="GO:0003700">
    <property type="term" value="F:DNA-binding transcription factor activity"/>
    <property type="evidence" value="ECO:0007669"/>
    <property type="project" value="InterPro"/>
</dbReference>
<feature type="domain" description="HTH gntR-type" evidence="4">
    <location>
        <begin position="23"/>
        <end position="90"/>
    </location>
</feature>
<protein>
    <submittedName>
        <fullName evidence="5">DNA-binding transcriptional regulator, GntR family</fullName>
    </submittedName>
</protein>
<reference evidence="5 6" key="1">
    <citation type="submission" date="2016-11" db="EMBL/GenBank/DDBJ databases">
        <authorList>
            <person name="Jaros S."/>
            <person name="Januszkiewicz K."/>
            <person name="Wedrychowicz H."/>
        </authorList>
    </citation>
    <scope>NUCLEOTIDE SEQUENCE [LARGE SCALE GENOMIC DNA]</scope>
    <source>
        <strain evidence="5 6">DSM 9705</strain>
    </source>
</reference>
<dbReference type="InterPro" id="IPR036390">
    <property type="entry name" value="WH_DNA-bd_sf"/>
</dbReference>
<dbReference type="STRING" id="1121409.SAMN02745124_01044"/>
<gene>
    <name evidence="5" type="ORF">SAMN02745124_01044</name>
</gene>
<evidence type="ECO:0000256" key="1">
    <source>
        <dbReference type="ARBA" id="ARBA00023015"/>
    </source>
</evidence>
<dbReference type="InterPro" id="IPR008920">
    <property type="entry name" value="TF_FadR/GntR_C"/>
</dbReference>
<dbReference type="SUPFAM" id="SSF48008">
    <property type="entry name" value="GntR ligand-binding domain-like"/>
    <property type="match status" value="1"/>
</dbReference>
<evidence type="ECO:0000313" key="5">
    <source>
        <dbReference type="EMBL" id="SHH58833.1"/>
    </source>
</evidence>
<proteinExistence type="predicted"/>
<evidence type="ECO:0000313" key="6">
    <source>
        <dbReference type="Proteomes" id="UP000184139"/>
    </source>
</evidence>
<dbReference type="Gene3D" id="1.10.10.10">
    <property type="entry name" value="Winged helix-like DNA-binding domain superfamily/Winged helix DNA-binding domain"/>
    <property type="match status" value="1"/>
</dbReference>
<dbReference type="Pfam" id="PF07729">
    <property type="entry name" value="FCD"/>
    <property type="match status" value="1"/>
</dbReference>
<dbReference type="SUPFAM" id="SSF46785">
    <property type="entry name" value="Winged helix' DNA-binding domain"/>
    <property type="match status" value="1"/>
</dbReference>
<dbReference type="Pfam" id="PF00392">
    <property type="entry name" value="GntR"/>
    <property type="match status" value="1"/>
</dbReference>
<dbReference type="GO" id="GO:0003677">
    <property type="term" value="F:DNA binding"/>
    <property type="evidence" value="ECO:0007669"/>
    <property type="project" value="UniProtKB-KW"/>
</dbReference>